<evidence type="ECO:0008006" key="4">
    <source>
        <dbReference type="Google" id="ProtNLM"/>
    </source>
</evidence>
<protein>
    <recommendedName>
        <fullName evidence="4">Cell wall protein PhiA</fullName>
    </recommendedName>
</protein>
<accession>A0A6A6SNG6</accession>
<feature type="signal peptide" evidence="1">
    <location>
        <begin position="1"/>
        <end position="17"/>
    </location>
</feature>
<dbReference type="OrthoDB" id="3518533at2759"/>
<evidence type="ECO:0000313" key="2">
    <source>
        <dbReference type="EMBL" id="KAF2649052.1"/>
    </source>
</evidence>
<keyword evidence="1" id="KW-0732">Signal</keyword>
<proteinExistence type="predicted"/>
<evidence type="ECO:0000313" key="3">
    <source>
        <dbReference type="Proteomes" id="UP000799324"/>
    </source>
</evidence>
<organism evidence="2 3">
    <name type="scientific">Lophiostoma macrostomum CBS 122681</name>
    <dbReference type="NCBI Taxonomy" id="1314788"/>
    <lineage>
        <taxon>Eukaryota</taxon>
        <taxon>Fungi</taxon>
        <taxon>Dikarya</taxon>
        <taxon>Ascomycota</taxon>
        <taxon>Pezizomycotina</taxon>
        <taxon>Dothideomycetes</taxon>
        <taxon>Pleosporomycetidae</taxon>
        <taxon>Pleosporales</taxon>
        <taxon>Lophiostomataceae</taxon>
        <taxon>Lophiostoma</taxon>
    </lineage>
</organism>
<name>A0A6A6SNG6_9PLEO</name>
<dbReference type="EMBL" id="MU004509">
    <property type="protein sequence ID" value="KAF2649052.1"/>
    <property type="molecule type" value="Genomic_DNA"/>
</dbReference>
<sequence>MLHKLFTLATALSVATAAPTLKSRGEGNAFSLITTVTNAPSAVDVLNTGIWALRHNPDGYATLVPRVSGAVFYQYLNTTANSGAVAIGSSGVVITPGGTATVPSDNKVSLVEDQGTYSVVIHENANGIPVLEYAEGKFQACTAKTLNAAGPNTSPSDIVIGYVQEGQRGFADCVFVEFISGCSGGGQGSDGIGALGKPIVVGCQPN</sequence>
<dbReference type="Proteomes" id="UP000799324">
    <property type="component" value="Unassembled WGS sequence"/>
</dbReference>
<evidence type="ECO:0000256" key="1">
    <source>
        <dbReference type="SAM" id="SignalP"/>
    </source>
</evidence>
<gene>
    <name evidence="2" type="ORF">K491DRAFT_722018</name>
</gene>
<keyword evidence="3" id="KW-1185">Reference proteome</keyword>
<reference evidence="2" key="1">
    <citation type="journal article" date="2020" name="Stud. Mycol.">
        <title>101 Dothideomycetes genomes: a test case for predicting lifestyles and emergence of pathogens.</title>
        <authorList>
            <person name="Haridas S."/>
            <person name="Albert R."/>
            <person name="Binder M."/>
            <person name="Bloem J."/>
            <person name="Labutti K."/>
            <person name="Salamov A."/>
            <person name="Andreopoulos B."/>
            <person name="Baker S."/>
            <person name="Barry K."/>
            <person name="Bills G."/>
            <person name="Bluhm B."/>
            <person name="Cannon C."/>
            <person name="Castanera R."/>
            <person name="Culley D."/>
            <person name="Daum C."/>
            <person name="Ezra D."/>
            <person name="Gonzalez J."/>
            <person name="Henrissat B."/>
            <person name="Kuo A."/>
            <person name="Liang C."/>
            <person name="Lipzen A."/>
            <person name="Lutzoni F."/>
            <person name="Magnuson J."/>
            <person name="Mondo S."/>
            <person name="Nolan M."/>
            <person name="Ohm R."/>
            <person name="Pangilinan J."/>
            <person name="Park H.-J."/>
            <person name="Ramirez L."/>
            <person name="Alfaro M."/>
            <person name="Sun H."/>
            <person name="Tritt A."/>
            <person name="Yoshinaga Y."/>
            <person name="Zwiers L.-H."/>
            <person name="Turgeon B."/>
            <person name="Goodwin S."/>
            <person name="Spatafora J."/>
            <person name="Crous P."/>
            <person name="Grigoriev I."/>
        </authorList>
    </citation>
    <scope>NUCLEOTIDE SEQUENCE</scope>
    <source>
        <strain evidence="2">CBS 122681</strain>
    </source>
</reference>
<feature type="chain" id="PRO_5025492975" description="Cell wall protein PhiA" evidence="1">
    <location>
        <begin position="18"/>
        <end position="206"/>
    </location>
</feature>
<dbReference type="AlphaFoldDB" id="A0A6A6SNG6"/>